<evidence type="ECO:0000313" key="1">
    <source>
        <dbReference type="EMBL" id="KAK7314185.1"/>
    </source>
</evidence>
<dbReference type="Gene3D" id="1.20.1250.20">
    <property type="entry name" value="MFS general substrate transporter like domains"/>
    <property type="match status" value="1"/>
</dbReference>
<dbReference type="Proteomes" id="UP001367508">
    <property type="component" value="Unassembled WGS sequence"/>
</dbReference>
<gene>
    <name evidence="1" type="ORF">VNO77_39398</name>
</gene>
<sequence>MDFGQGTFIDEVDVSSKTRDPWRLYSVTQIEVKLVAILEYTPLSSKVANWSIGPLARKSTCHPIGTTMLQRIGIGPFLSVFNMIVSTLAEAKRVGVVSDHGLIDDPSDSNKHEGTPLDNHRSITIVEAITLRASGKWLGNNLGTP</sequence>
<reference evidence="1 2" key="1">
    <citation type="submission" date="2024-01" db="EMBL/GenBank/DDBJ databases">
        <title>The genomes of 5 underutilized Papilionoideae crops provide insights into root nodulation and disease resistanc.</title>
        <authorList>
            <person name="Jiang F."/>
        </authorList>
    </citation>
    <scope>NUCLEOTIDE SEQUENCE [LARGE SCALE GENOMIC DNA]</scope>
    <source>
        <strain evidence="1">LVBAO_FW01</strain>
        <tissue evidence="1">Leaves</tissue>
    </source>
</reference>
<dbReference type="AlphaFoldDB" id="A0AAN9KAE0"/>
<accession>A0AAN9KAE0</accession>
<dbReference type="InterPro" id="IPR036259">
    <property type="entry name" value="MFS_trans_sf"/>
</dbReference>
<name>A0AAN9KAE0_CANGL</name>
<comment type="caution">
    <text evidence="1">The sequence shown here is derived from an EMBL/GenBank/DDBJ whole genome shotgun (WGS) entry which is preliminary data.</text>
</comment>
<proteinExistence type="predicted"/>
<protein>
    <submittedName>
        <fullName evidence="1">Uncharacterized protein</fullName>
    </submittedName>
</protein>
<organism evidence="1 2">
    <name type="scientific">Canavalia gladiata</name>
    <name type="common">Sword bean</name>
    <name type="synonym">Dolichos gladiatus</name>
    <dbReference type="NCBI Taxonomy" id="3824"/>
    <lineage>
        <taxon>Eukaryota</taxon>
        <taxon>Viridiplantae</taxon>
        <taxon>Streptophyta</taxon>
        <taxon>Embryophyta</taxon>
        <taxon>Tracheophyta</taxon>
        <taxon>Spermatophyta</taxon>
        <taxon>Magnoliopsida</taxon>
        <taxon>eudicotyledons</taxon>
        <taxon>Gunneridae</taxon>
        <taxon>Pentapetalae</taxon>
        <taxon>rosids</taxon>
        <taxon>fabids</taxon>
        <taxon>Fabales</taxon>
        <taxon>Fabaceae</taxon>
        <taxon>Papilionoideae</taxon>
        <taxon>50 kb inversion clade</taxon>
        <taxon>NPAAA clade</taxon>
        <taxon>indigoferoid/millettioid clade</taxon>
        <taxon>Phaseoleae</taxon>
        <taxon>Canavalia</taxon>
    </lineage>
</organism>
<dbReference type="EMBL" id="JAYMYQ010000009">
    <property type="protein sequence ID" value="KAK7314185.1"/>
    <property type="molecule type" value="Genomic_DNA"/>
</dbReference>
<keyword evidence="2" id="KW-1185">Reference proteome</keyword>
<evidence type="ECO:0000313" key="2">
    <source>
        <dbReference type="Proteomes" id="UP001367508"/>
    </source>
</evidence>